<sequence>MSEDITQLIPYVRDCHYFTELQYYFVGYLRLVKQRLHLYSLADTSQLFTPHQVWSLDVNDSG</sequence>
<accession>A0A5B7GSM9</accession>
<dbReference type="AlphaFoldDB" id="A0A5B7GSM9"/>
<organism evidence="1 2">
    <name type="scientific">Portunus trituberculatus</name>
    <name type="common">Swimming crab</name>
    <name type="synonym">Neptunus trituberculatus</name>
    <dbReference type="NCBI Taxonomy" id="210409"/>
    <lineage>
        <taxon>Eukaryota</taxon>
        <taxon>Metazoa</taxon>
        <taxon>Ecdysozoa</taxon>
        <taxon>Arthropoda</taxon>
        <taxon>Crustacea</taxon>
        <taxon>Multicrustacea</taxon>
        <taxon>Malacostraca</taxon>
        <taxon>Eumalacostraca</taxon>
        <taxon>Eucarida</taxon>
        <taxon>Decapoda</taxon>
        <taxon>Pleocyemata</taxon>
        <taxon>Brachyura</taxon>
        <taxon>Eubrachyura</taxon>
        <taxon>Portunoidea</taxon>
        <taxon>Portunidae</taxon>
        <taxon>Portuninae</taxon>
        <taxon>Portunus</taxon>
    </lineage>
</organism>
<evidence type="ECO:0000313" key="1">
    <source>
        <dbReference type="EMBL" id="MPC60603.1"/>
    </source>
</evidence>
<evidence type="ECO:0000313" key="2">
    <source>
        <dbReference type="Proteomes" id="UP000324222"/>
    </source>
</evidence>
<comment type="caution">
    <text evidence="1">The sequence shown here is derived from an EMBL/GenBank/DDBJ whole genome shotgun (WGS) entry which is preliminary data.</text>
</comment>
<proteinExistence type="predicted"/>
<protein>
    <submittedName>
        <fullName evidence="1">Uncharacterized protein</fullName>
    </submittedName>
</protein>
<dbReference type="EMBL" id="VSRR010017709">
    <property type="protein sequence ID" value="MPC60603.1"/>
    <property type="molecule type" value="Genomic_DNA"/>
</dbReference>
<gene>
    <name evidence="1" type="ORF">E2C01_054656</name>
</gene>
<name>A0A5B7GSM9_PORTR</name>
<dbReference type="Proteomes" id="UP000324222">
    <property type="component" value="Unassembled WGS sequence"/>
</dbReference>
<keyword evidence="2" id="KW-1185">Reference proteome</keyword>
<reference evidence="1 2" key="1">
    <citation type="submission" date="2019-05" db="EMBL/GenBank/DDBJ databases">
        <title>Another draft genome of Portunus trituberculatus and its Hox gene families provides insights of decapod evolution.</title>
        <authorList>
            <person name="Jeong J.-H."/>
            <person name="Song I."/>
            <person name="Kim S."/>
            <person name="Choi T."/>
            <person name="Kim D."/>
            <person name="Ryu S."/>
            <person name="Kim W."/>
        </authorList>
    </citation>
    <scope>NUCLEOTIDE SEQUENCE [LARGE SCALE GENOMIC DNA]</scope>
    <source>
        <tissue evidence="1">Muscle</tissue>
    </source>
</reference>